<comment type="caution">
    <text evidence="1">The sequence shown here is derived from an EMBL/GenBank/DDBJ whole genome shotgun (WGS) entry which is preliminary data.</text>
</comment>
<gene>
    <name evidence="1" type="ORF">PEBR_10695</name>
</gene>
<accession>A0A1S9RUP9</accession>
<evidence type="ECO:0000313" key="1">
    <source>
        <dbReference type="EMBL" id="OOQ89116.1"/>
    </source>
</evidence>
<name>A0A1S9RUP9_PENBI</name>
<dbReference type="Proteomes" id="UP000190744">
    <property type="component" value="Unassembled WGS sequence"/>
</dbReference>
<protein>
    <submittedName>
        <fullName evidence="1">Uncharacterized protein</fullName>
    </submittedName>
</protein>
<proteinExistence type="predicted"/>
<evidence type="ECO:0000313" key="2">
    <source>
        <dbReference type="Proteomes" id="UP000190744"/>
    </source>
</evidence>
<organism evidence="1 2">
    <name type="scientific">Penicillium brasilianum</name>
    <dbReference type="NCBI Taxonomy" id="104259"/>
    <lineage>
        <taxon>Eukaryota</taxon>
        <taxon>Fungi</taxon>
        <taxon>Dikarya</taxon>
        <taxon>Ascomycota</taxon>
        <taxon>Pezizomycotina</taxon>
        <taxon>Eurotiomycetes</taxon>
        <taxon>Eurotiomycetidae</taxon>
        <taxon>Eurotiales</taxon>
        <taxon>Aspergillaceae</taxon>
        <taxon>Penicillium</taxon>
    </lineage>
</organism>
<dbReference type="AlphaFoldDB" id="A0A1S9RUP9"/>
<sequence>MYVDDKPNATCSDNGYDKAVAVEVSFLNSLSDDFRKADSEKERQMTLAGNDISSEAYKEYTFDFSYTPPRM</sequence>
<dbReference type="EMBL" id="LJBN01000116">
    <property type="protein sequence ID" value="OOQ89116.1"/>
    <property type="molecule type" value="Genomic_DNA"/>
</dbReference>
<reference evidence="2" key="1">
    <citation type="submission" date="2015-09" db="EMBL/GenBank/DDBJ databases">
        <authorList>
            <person name="Fill T.P."/>
            <person name="Baretta J.F."/>
            <person name="de Almeida L.G."/>
            <person name="Rocha M."/>
            <person name="de Souza D.H."/>
            <person name="Malavazi I."/>
            <person name="Cerdeira L.T."/>
            <person name="Hong H."/>
            <person name="Samborskyy M."/>
            <person name="de Vasconcelos A.T."/>
            <person name="Leadlay P."/>
            <person name="Rodrigues-Filho E."/>
        </authorList>
    </citation>
    <scope>NUCLEOTIDE SEQUENCE [LARGE SCALE GENOMIC DNA]</scope>
    <source>
        <strain evidence="2">LaBioMMi 136</strain>
    </source>
</reference>